<dbReference type="Proteomes" id="UP000006878">
    <property type="component" value="Chromosome"/>
</dbReference>
<dbReference type="Pfam" id="PF12688">
    <property type="entry name" value="TPR_5"/>
    <property type="match status" value="1"/>
</dbReference>
<sequence length="166" mass="17911">MGMDYWQQRIDDFWESAQGKDAAALRAELGILLEPAIPAGHAAFELASLHDYLGEEVQAIPLYKTALDSGTLSRAKRSEASIQLGSSLRNIGEPALAAKALNEVDPDDPLYADAQAFLALALFDAGEESAALKTALAALAPTLQQYAGPVRRYAQELEDCRPPKNR</sequence>
<reference evidence="3" key="2">
    <citation type="submission" date="2010-07" db="EMBL/GenBank/DDBJ databases">
        <title>Complete genome sequence of Arthrobacter arilaitensis (strain DSM 16368 / CIP 108037 / JCM 13566 / Re117).</title>
        <authorList>
            <person name="Genoscope."/>
        </authorList>
    </citation>
    <scope>NUCLEOTIDE SEQUENCE [LARGE SCALE GENOMIC DNA]</scope>
    <source>
        <strain evidence="3">DSM 16368 / CIP 108037 / IAM 15318 / JCM 13566 / Re117</strain>
    </source>
</reference>
<organism evidence="2 3">
    <name type="scientific">Glutamicibacter arilaitensis (strain DSM 16368 / CIP 108037 / IAM 15318 / JCM 13566 / NCIMB 14258 / Re117)</name>
    <name type="common">Arthrobacter arilaitensis</name>
    <dbReference type="NCBI Taxonomy" id="861360"/>
    <lineage>
        <taxon>Bacteria</taxon>
        <taxon>Bacillati</taxon>
        <taxon>Actinomycetota</taxon>
        <taxon>Actinomycetes</taxon>
        <taxon>Micrococcales</taxon>
        <taxon>Micrococcaceae</taxon>
        <taxon>Glutamicibacter</taxon>
    </lineage>
</organism>
<keyword evidence="3" id="KW-1185">Reference proteome</keyword>
<evidence type="ECO:0000313" key="2">
    <source>
        <dbReference type="EMBL" id="CBT75045.1"/>
    </source>
</evidence>
<protein>
    <recommendedName>
        <fullName evidence="1">Tetratrico peptide repeat group 5 domain-containing protein</fullName>
    </recommendedName>
</protein>
<evidence type="ECO:0000313" key="3">
    <source>
        <dbReference type="Proteomes" id="UP000006878"/>
    </source>
</evidence>
<dbReference type="Gene3D" id="1.25.40.10">
    <property type="entry name" value="Tetratricopeptide repeat domain"/>
    <property type="match status" value="1"/>
</dbReference>
<dbReference type="InterPro" id="IPR041656">
    <property type="entry name" value="TPR_5"/>
</dbReference>
<evidence type="ECO:0000259" key="1">
    <source>
        <dbReference type="Pfam" id="PF12688"/>
    </source>
</evidence>
<accession>A0ABP1U0Y9</accession>
<gene>
    <name evidence="2" type="ordered locus">AARI_08190</name>
</gene>
<reference evidence="3" key="1">
    <citation type="journal article" date="2010" name="PLoS ONE">
        <title>The Arthrobacter arilaitensis Re117 genome sequence reveals its genetic adaptation to the surface of cheese.</title>
        <authorList>
            <person name="Monnet C."/>
            <person name="Loux V."/>
            <person name="Gibrat J.F."/>
            <person name="Spinnler E."/>
            <person name="Barbe V."/>
            <person name="Vacherie B."/>
            <person name="Gavory F."/>
            <person name="Gourbeyre E."/>
            <person name="Siguier P."/>
            <person name="Chandler M."/>
            <person name="Elleuch R."/>
            <person name="Irlinger F."/>
            <person name="Vallaeys T."/>
        </authorList>
    </citation>
    <scope>NUCLEOTIDE SEQUENCE</scope>
    <source>
        <strain evidence="3">DSM 16368 / CIP 108037 / IAM 15318 / JCM 13566 / Re117</strain>
    </source>
</reference>
<proteinExistence type="predicted"/>
<dbReference type="InterPro" id="IPR011990">
    <property type="entry name" value="TPR-like_helical_dom_sf"/>
</dbReference>
<dbReference type="SUPFAM" id="SSF48452">
    <property type="entry name" value="TPR-like"/>
    <property type="match status" value="1"/>
</dbReference>
<dbReference type="EMBL" id="FQ311875">
    <property type="protein sequence ID" value="CBT75045.1"/>
    <property type="molecule type" value="Genomic_DNA"/>
</dbReference>
<feature type="domain" description="Tetratrico peptide repeat group 5" evidence="1">
    <location>
        <begin position="40"/>
        <end position="157"/>
    </location>
</feature>
<name>A0ABP1U0Y9_GLUAR</name>